<dbReference type="GO" id="GO:0010411">
    <property type="term" value="P:xyloglucan metabolic process"/>
    <property type="evidence" value="ECO:0007669"/>
    <property type="project" value="TreeGrafter"/>
</dbReference>
<keyword evidence="3" id="KW-1185">Reference proteome</keyword>
<reference evidence="2 3" key="1">
    <citation type="submission" date="2011-11" db="EMBL/GenBank/DDBJ databases">
        <title>Complete sequence of Granulicella mallensis MP5ACTX8.</title>
        <authorList>
            <consortium name="US DOE Joint Genome Institute"/>
            <person name="Lucas S."/>
            <person name="Copeland A."/>
            <person name="Lapidus A."/>
            <person name="Cheng J.-F."/>
            <person name="Goodwin L."/>
            <person name="Pitluck S."/>
            <person name="Peters L."/>
            <person name="Lu M."/>
            <person name="Detter J.C."/>
            <person name="Han C."/>
            <person name="Tapia R."/>
            <person name="Land M."/>
            <person name="Hauser L."/>
            <person name="Kyrpides N."/>
            <person name="Ivanova N."/>
            <person name="Mikhailova N."/>
            <person name="Pagani I."/>
            <person name="Rawat S."/>
            <person name="Mannisto M."/>
            <person name="Haggblom M."/>
            <person name="Woyke T."/>
        </authorList>
    </citation>
    <scope>NUCLEOTIDE SEQUENCE [LARGE SCALE GENOMIC DNA]</scope>
    <source>
        <strain evidence="3">ATCC BAA-1857 / DSM 23137 / MP5ACTX8</strain>
    </source>
</reference>
<dbReference type="InterPro" id="IPR015943">
    <property type="entry name" value="WD40/YVTN_repeat-like_dom_sf"/>
</dbReference>
<dbReference type="STRING" id="682795.AciX8_3320"/>
<dbReference type="InterPro" id="IPR036278">
    <property type="entry name" value="Sialidase_sf"/>
</dbReference>
<accession>G8NUS8</accession>
<dbReference type="Gene3D" id="2.130.10.10">
    <property type="entry name" value="YVTN repeat-like/Quinoprotein amine dehydrogenase"/>
    <property type="match status" value="4"/>
</dbReference>
<keyword evidence="1" id="KW-1133">Transmembrane helix</keyword>
<keyword evidence="1" id="KW-0472">Membrane</keyword>
<protein>
    <submittedName>
        <fullName evidence="2">BNR/Asp-box repeat domain/two component regulator propeller</fullName>
    </submittedName>
</protein>
<proteinExistence type="predicted"/>
<dbReference type="SUPFAM" id="SSF110296">
    <property type="entry name" value="Oligoxyloglucan reducing end-specific cellobiohydrolase"/>
    <property type="match status" value="1"/>
</dbReference>
<dbReference type="PANTHER" id="PTHR43739">
    <property type="entry name" value="XYLOGLUCANASE (EUROFUNG)"/>
    <property type="match status" value="1"/>
</dbReference>
<name>G8NUS8_GRAMM</name>
<dbReference type="SUPFAM" id="SSF50939">
    <property type="entry name" value="Sialidases"/>
    <property type="match status" value="2"/>
</dbReference>
<evidence type="ECO:0000256" key="1">
    <source>
        <dbReference type="SAM" id="Phobius"/>
    </source>
</evidence>
<sequence>MIWRTLRRLGMSVVFLGIMPTAMHAVTWFPLGPYGGYARSFAADPSNSRHLYLGTATGWLYESMDGGTKWARVSRIDKRDDLVLDHILIDPRNPKHLMVGAFEVGHTDGGLYLSEDGGRNWYAQAEMRGQSIRSMAQSLSDPDVVVAGTLQGIYRSTDNGKHWLLISPEGSKEIHEVESLAIDPVNPKIIYAGTWHLPWKTVDGGEHWDNIKKGLIDDSDVFSIIIDPAKSHVVYASACSGIYKSLDAGAEFKKIQGIPSTARRTRKLLQDPANPETVYAGTTEGLYRTQDGGKTFSLMTGPDIVVNDIYVDPKNPSHVLLATDRGGVLSSEDSATSFVASNAGFSTQQVTSFAMDSHNRARIYVGVANGKEIGGVFESLDGGIRWEQQSAGLGGRDVFSLVSTPEGTLLAGTAHGIFRLGDSGWTDSGALLQPAAAQVVKAKTAAKSKAAHAPQKRTVVAKGAARAKKPAVVAGPPNFSAIIYSLSEDDDIVYAGTSEGLLRGENDGHTWTPITSLRLPDPHFVAAVKSTIMVAGLKNIELSTDAGATWSTVSLPEDLTQIATIAVDGQEGLWVGGQEGVFCSMDQGKSWKTLPNLYVKNVAGVFYDAANHRVLVASESSTFSFGVSVPDHKVSYWESGWNLRFVRPVGDHLIGATLFDGMVVQPQMVATEVSSAK</sequence>
<keyword evidence="1" id="KW-0812">Transmembrane</keyword>
<organism evidence="2 3">
    <name type="scientific">Granulicella mallensis (strain ATCC BAA-1857 / DSM 23137 / MP5ACTX8)</name>
    <dbReference type="NCBI Taxonomy" id="682795"/>
    <lineage>
        <taxon>Bacteria</taxon>
        <taxon>Pseudomonadati</taxon>
        <taxon>Acidobacteriota</taxon>
        <taxon>Terriglobia</taxon>
        <taxon>Terriglobales</taxon>
        <taxon>Acidobacteriaceae</taxon>
        <taxon>Granulicella</taxon>
    </lineage>
</organism>
<dbReference type="eggNOG" id="COG4447">
    <property type="taxonomic scope" value="Bacteria"/>
</dbReference>
<dbReference type="KEGG" id="gma:AciX8_3320"/>
<dbReference type="EMBL" id="CP003130">
    <property type="protein sequence ID" value="AEU37618.1"/>
    <property type="molecule type" value="Genomic_DNA"/>
</dbReference>
<dbReference type="HOGENOM" id="CLU_399504_0_0_0"/>
<gene>
    <name evidence="2" type="ordered locus">AciX8_3320</name>
</gene>
<evidence type="ECO:0000313" key="3">
    <source>
        <dbReference type="Proteomes" id="UP000007113"/>
    </source>
</evidence>
<dbReference type="Proteomes" id="UP000007113">
    <property type="component" value="Chromosome"/>
</dbReference>
<dbReference type="AlphaFoldDB" id="G8NUS8"/>
<feature type="transmembrane region" description="Helical" evidence="1">
    <location>
        <begin position="12"/>
        <end position="31"/>
    </location>
</feature>
<dbReference type="PANTHER" id="PTHR43739:SF5">
    <property type="entry name" value="EXO-ALPHA-SIALIDASE"/>
    <property type="match status" value="1"/>
</dbReference>
<evidence type="ECO:0000313" key="2">
    <source>
        <dbReference type="EMBL" id="AEU37618.1"/>
    </source>
</evidence>
<dbReference type="InterPro" id="IPR052025">
    <property type="entry name" value="Xyloglucanase_GH74"/>
</dbReference>